<dbReference type="Pfam" id="PF20713">
    <property type="entry name" value="DUF6826"/>
    <property type="match status" value="1"/>
</dbReference>
<dbReference type="OrthoDB" id="2444529at2759"/>
<evidence type="ECO:0000313" key="2">
    <source>
        <dbReference type="EMBL" id="CAG8821563.1"/>
    </source>
</evidence>
<feature type="domain" description="DUF6826" evidence="1">
    <location>
        <begin position="21"/>
        <end position="115"/>
    </location>
</feature>
<dbReference type="AlphaFoldDB" id="A0A9N9PHT2"/>
<gene>
    <name evidence="2" type="ORF">DERYTH_LOCUS27143</name>
</gene>
<evidence type="ECO:0000259" key="1">
    <source>
        <dbReference type="Pfam" id="PF20713"/>
    </source>
</evidence>
<name>A0A9N9PHT2_9GLOM</name>
<dbReference type="InterPro" id="IPR049229">
    <property type="entry name" value="DUF6826"/>
</dbReference>
<comment type="caution">
    <text evidence="2">The sequence shown here is derived from an EMBL/GenBank/DDBJ whole genome shotgun (WGS) entry which is preliminary data.</text>
</comment>
<reference evidence="2" key="1">
    <citation type="submission" date="2021-06" db="EMBL/GenBank/DDBJ databases">
        <authorList>
            <person name="Kallberg Y."/>
            <person name="Tangrot J."/>
            <person name="Rosling A."/>
        </authorList>
    </citation>
    <scope>NUCLEOTIDE SEQUENCE</scope>
    <source>
        <strain evidence="2">MA453B</strain>
    </source>
</reference>
<dbReference type="EMBL" id="CAJVPY010060895">
    <property type="protein sequence ID" value="CAG8821563.1"/>
    <property type="molecule type" value="Genomic_DNA"/>
</dbReference>
<feature type="non-terminal residue" evidence="2">
    <location>
        <position position="1"/>
    </location>
</feature>
<keyword evidence="3" id="KW-1185">Reference proteome</keyword>
<accession>A0A9N9PHT2</accession>
<proteinExistence type="predicted"/>
<evidence type="ECO:0000313" key="3">
    <source>
        <dbReference type="Proteomes" id="UP000789405"/>
    </source>
</evidence>
<sequence>SPESVEKYLGDAARLNKNSTEEEVQNWFNGLMGVVSPLWGSVAAGDTHNIPYLDDLKPDISVSSKDIVKGGAYILKYVFTVLEIKCQKNISGLADEDKGQLSGYIRVQVQQQPSRRFFAAFLSDG</sequence>
<feature type="non-terminal residue" evidence="2">
    <location>
        <position position="125"/>
    </location>
</feature>
<dbReference type="Proteomes" id="UP000789405">
    <property type="component" value="Unassembled WGS sequence"/>
</dbReference>
<organism evidence="2 3">
    <name type="scientific">Dentiscutata erythropus</name>
    <dbReference type="NCBI Taxonomy" id="1348616"/>
    <lineage>
        <taxon>Eukaryota</taxon>
        <taxon>Fungi</taxon>
        <taxon>Fungi incertae sedis</taxon>
        <taxon>Mucoromycota</taxon>
        <taxon>Glomeromycotina</taxon>
        <taxon>Glomeromycetes</taxon>
        <taxon>Diversisporales</taxon>
        <taxon>Gigasporaceae</taxon>
        <taxon>Dentiscutata</taxon>
    </lineage>
</organism>
<protein>
    <submittedName>
        <fullName evidence="2">20081_t:CDS:1</fullName>
    </submittedName>
</protein>